<keyword evidence="1" id="KW-0812">Transmembrane</keyword>
<dbReference type="PANTHER" id="PTHR30273:SF2">
    <property type="entry name" value="PROTEIN FECR"/>
    <property type="match status" value="1"/>
</dbReference>
<evidence type="ECO:0000313" key="5">
    <source>
        <dbReference type="Proteomes" id="UP000293874"/>
    </source>
</evidence>
<dbReference type="InterPro" id="IPR032508">
    <property type="entry name" value="FecR_C"/>
</dbReference>
<feature type="domain" description="FecR protein" evidence="2">
    <location>
        <begin position="189"/>
        <end position="285"/>
    </location>
</feature>
<evidence type="ECO:0000259" key="3">
    <source>
        <dbReference type="Pfam" id="PF16344"/>
    </source>
</evidence>
<proteinExistence type="predicted"/>
<keyword evidence="1" id="KW-1133">Transmembrane helix</keyword>
<dbReference type="AlphaFoldDB" id="A0A4Q7MZK1"/>
<evidence type="ECO:0000256" key="1">
    <source>
        <dbReference type="SAM" id="Phobius"/>
    </source>
</evidence>
<feature type="domain" description="Protein FecR C-terminal" evidence="3">
    <location>
        <begin position="356"/>
        <end position="423"/>
    </location>
</feature>
<keyword evidence="1" id="KW-0472">Membrane</keyword>
<dbReference type="Pfam" id="PF04773">
    <property type="entry name" value="FecR"/>
    <property type="match status" value="1"/>
</dbReference>
<sequence length="426" mass="47701">MSVPRQEIQELFKKLVSNESTEQETETFFQLVKDLPEDDVLIEQLDAWWDSVDAGKSRDLVQERRIWQQVREKMNPEEYLPAPVHLIYRRRTWNIAAAVLILVAAGIFLWTQRRPSVDYRQPYAQSLDADIQPGTDGAVLTLADGRKILLDSLKDGLVASQLGADITLQDGRIAYNAAGSKGAQPAWNTITTPRGRQFKVMLPDGTQVWLNAASSITYPTFFAGAERRVEVTGEVYMDVAKDARKKFKVKVNNQAVVEVTGTEFNVKAYTDEATMATTLVEGAVKLYKTTDTSCWHCPQSVISEVKPEKAVSLVPGQQGVITDNAQDQTKNKNSSGILVLNDIDKDKVLAWKNGFFNFTGMSSRDAMNQLVRWYNIEVVYEKAVPEIEFFGDLRRDMSLADVLTALEVAGVQFKVTSGRKIVVLPQ</sequence>
<dbReference type="Gene3D" id="3.55.50.30">
    <property type="match status" value="1"/>
</dbReference>
<evidence type="ECO:0000259" key="2">
    <source>
        <dbReference type="Pfam" id="PF04773"/>
    </source>
</evidence>
<dbReference type="Gene3D" id="2.60.120.1440">
    <property type="match status" value="1"/>
</dbReference>
<organism evidence="4 5">
    <name type="scientific">Pseudobacter ginsenosidimutans</name>
    <dbReference type="NCBI Taxonomy" id="661488"/>
    <lineage>
        <taxon>Bacteria</taxon>
        <taxon>Pseudomonadati</taxon>
        <taxon>Bacteroidota</taxon>
        <taxon>Chitinophagia</taxon>
        <taxon>Chitinophagales</taxon>
        <taxon>Chitinophagaceae</taxon>
        <taxon>Pseudobacter</taxon>
    </lineage>
</organism>
<reference evidence="4 5" key="1">
    <citation type="submission" date="2019-02" db="EMBL/GenBank/DDBJ databases">
        <title>Genomic Encyclopedia of Type Strains, Phase IV (KMG-IV): sequencing the most valuable type-strain genomes for metagenomic binning, comparative biology and taxonomic classification.</title>
        <authorList>
            <person name="Goeker M."/>
        </authorList>
    </citation>
    <scope>NUCLEOTIDE SEQUENCE [LARGE SCALE GENOMIC DNA]</scope>
    <source>
        <strain evidence="4 5">DSM 18116</strain>
    </source>
</reference>
<keyword evidence="5" id="KW-1185">Reference proteome</keyword>
<gene>
    <name evidence="4" type="ORF">EV199_4562</name>
</gene>
<dbReference type="InterPro" id="IPR012373">
    <property type="entry name" value="Ferrdict_sens_TM"/>
</dbReference>
<evidence type="ECO:0000313" key="4">
    <source>
        <dbReference type="EMBL" id="RZS72640.1"/>
    </source>
</evidence>
<dbReference type="EMBL" id="SGXA01000002">
    <property type="protein sequence ID" value="RZS72640.1"/>
    <property type="molecule type" value="Genomic_DNA"/>
</dbReference>
<dbReference type="Pfam" id="PF16344">
    <property type="entry name" value="FecR_C"/>
    <property type="match status" value="1"/>
</dbReference>
<feature type="transmembrane region" description="Helical" evidence="1">
    <location>
        <begin position="93"/>
        <end position="111"/>
    </location>
</feature>
<dbReference type="Proteomes" id="UP000293874">
    <property type="component" value="Unassembled WGS sequence"/>
</dbReference>
<name>A0A4Q7MZK1_9BACT</name>
<dbReference type="PANTHER" id="PTHR30273">
    <property type="entry name" value="PERIPLASMIC SIGNAL SENSOR AND SIGMA FACTOR ACTIVATOR FECR-RELATED"/>
    <property type="match status" value="1"/>
</dbReference>
<dbReference type="InterPro" id="IPR006860">
    <property type="entry name" value="FecR"/>
</dbReference>
<dbReference type="GO" id="GO:0016989">
    <property type="term" value="F:sigma factor antagonist activity"/>
    <property type="evidence" value="ECO:0007669"/>
    <property type="project" value="TreeGrafter"/>
</dbReference>
<protein>
    <submittedName>
        <fullName evidence="4">FecR family protein</fullName>
    </submittedName>
</protein>
<comment type="caution">
    <text evidence="4">The sequence shown here is derived from an EMBL/GenBank/DDBJ whole genome shotgun (WGS) entry which is preliminary data.</text>
</comment>
<accession>A0A4Q7MZK1</accession>